<name>A0ABY4B0Y5_9BACT</name>
<sequence length="191" mass="21953">MQEEIHAGGAVPTLKEAVLLKLAERGTNGDWVAEMLDKQTEAELTEMLKRFSKKEPQDLPTTIPDKITLEFHAAEDLLLVLQYFYMRFGHLLQDAKWEAQFGQPEQPEDDLMALLVKHQVDWKLIERNGSSATVNFMRLDQPIPDAYLQVMANLSQSGIMDINYTYTAPHPNSKRIKQQTKKFEADYVDEE</sequence>
<keyword evidence="2" id="KW-1185">Reference proteome</keyword>
<evidence type="ECO:0000313" key="2">
    <source>
        <dbReference type="Proteomes" id="UP000831390"/>
    </source>
</evidence>
<dbReference type="EMBL" id="CP094534">
    <property type="protein sequence ID" value="UOE32826.1"/>
    <property type="molecule type" value="Genomic_DNA"/>
</dbReference>
<proteinExistence type="predicted"/>
<evidence type="ECO:0000313" key="1">
    <source>
        <dbReference type="EMBL" id="UOE32826.1"/>
    </source>
</evidence>
<gene>
    <name evidence="1" type="ORF">MTP16_17025</name>
</gene>
<accession>A0ABY4B0Y5</accession>
<organism evidence="1 2">
    <name type="scientific">Hymenobacter monticola</name>
    <dbReference type="NCBI Taxonomy" id="1705399"/>
    <lineage>
        <taxon>Bacteria</taxon>
        <taxon>Pseudomonadati</taxon>
        <taxon>Bacteroidota</taxon>
        <taxon>Cytophagia</taxon>
        <taxon>Cytophagales</taxon>
        <taxon>Hymenobacteraceae</taxon>
        <taxon>Hymenobacter</taxon>
    </lineage>
</organism>
<dbReference type="RefSeq" id="WP_243512075.1">
    <property type="nucleotide sequence ID" value="NZ_CP094534.1"/>
</dbReference>
<protein>
    <submittedName>
        <fullName evidence="1">Uncharacterized protein</fullName>
    </submittedName>
</protein>
<dbReference type="Proteomes" id="UP000831390">
    <property type="component" value="Chromosome"/>
</dbReference>
<reference evidence="1 2" key="1">
    <citation type="submission" date="2022-03" db="EMBL/GenBank/DDBJ databases">
        <title>Hymenobactersp. isolated from the air.</title>
        <authorList>
            <person name="Won M."/>
            <person name="Kwon S.-W."/>
        </authorList>
    </citation>
    <scope>NUCLEOTIDE SEQUENCE [LARGE SCALE GENOMIC DNA]</scope>
    <source>
        <strain evidence="1 2">KACC 22596</strain>
    </source>
</reference>